<dbReference type="PROSITE" id="PS51369">
    <property type="entry name" value="TCP"/>
    <property type="match status" value="1"/>
</dbReference>
<organism evidence="8 9">
    <name type="scientific">Mikania micrantha</name>
    <name type="common">bitter vine</name>
    <dbReference type="NCBI Taxonomy" id="192012"/>
    <lineage>
        <taxon>Eukaryota</taxon>
        <taxon>Viridiplantae</taxon>
        <taxon>Streptophyta</taxon>
        <taxon>Embryophyta</taxon>
        <taxon>Tracheophyta</taxon>
        <taxon>Spermatophyta</taxon>
        <taxon>Magnoliopsida</taxon>
        <taxon>eudicotyledons</taxon>
        <taxon>Gunneridae</taxon>
        <taxon>Pentapetalae</taxon>
        <taxon>asterids</taxon>
        <taxon>campanulids</taxon>
        <taxon>Asterales</taxon>
        <taxon>Asteraceae</taxon>
        <taxon>Asteroideae</taxon>
        <taxon>Heliantheae alliance</taxon>
        <taxon>Eupatorieae</taxon>
        <taxon>Mikania</taxon>
    </lineage>
</organism>
<keyword evidence="4" id="KW-0804">Transcription</keyword>
<keyword evidence="5" id="KW-0539">Nucleus</keyword>
<dbReference type="GO" id="GO:0005634">
    <property type="term" value="C:nucleus"/>
    <property type="evidence" value="ECO:0007669"/>
    <property type="project" value="UniProtKB-SubCell"/>
</dbReference>
<evidence type="ECO:0000256" key="2">
    <source>
        <dbReference type="ARBA" id="ARBA00023015"/>
    </source>
</evidence>
<evidence type="ECO:0000256" key="4">
    <source>
        <dbReference type="ARBA" id="ARBA00023163"/>
    </source>
</evidence>
<dbReference type="PANTHER" id="PTHR31072:SF224">
    <property type="entry name" value="TRANSCRIPTION FACTOR TCP1"/>
    <property type="match status" value="1"/>
</dbReference>
<evidence type="ECO:0000313" key="8">
    <source>
        <dbReference type="EMBL" id="KAD7478613.1"/>
    </source>
</evidence>
<evidence type="ECO:0000256" key="5">
    <source>
        <dbReference type="ARBA" id="ARBA00023242"/>
    </source>
</evidence>
<dbReference type="PANTHER" id="PTHR31072">
    <property type="entry name" value="TRANSCRIPTION FACTOR TCP4-RELATED"/>
    <property type="match status" value="1"/>
</dbReference>
<evidence type="ECO:0000256" key="3">
    <source>
        <dbReference type="ARBA" id="ARBA00023125"/>
    </source>
</evidence>
<keyword evidence="3" id="KW-0238">DNA-binding</keyword>
<evidence type="ECO:0000313" key="9">
    <source>
        <dbReference type="Proteomes" id="UP000326396"/>
    </source>
</evidence>
<comment type="caution">
    <text evidence="8">The sequence shown here is derived from an EMBL/GenBank/DDBJ whole genome shotgun (WGS) entry which is preliminary data.</text>
</comment>
<dbReference type="AlphaFoldDB" id="A0A5N6Q2F8"/>
<proteinExistence type="predicted"/>
<keyword evidence="9" id="KW-1185">Reference proteome</keyword>
<reference evidence="8 9" key="1">
    <citation type="submission" date="2019-05" db="EMBL/GenBank/DDBJ databases">
        <title>Mikania micrantha, genome provides insights into the molecular mechanism of rapid growth.</title>
        <authorList>
            <person name="Liu B."/>
        </authorList>
    </citation>
    <scope>NUCLEOTIDE SEQUENCE [LARGE SCALE GENOMIC DNA]</scope>
    <source>
        <strain evidence="8">NLD-2019</strain>
        <tissue evidence="8">Leaf</tissue>
    </source>
</reference>
<dbReference type="InterPro" id="IPR005333">
    <property type="entry name" value="Transcription_factor_TCP"/>
</dbReference>
<evidence type="ECO:0000256" key="6">
    <source>
        <dbReference type="SAM" id="MobiDB-lite"/>
    </source>
</evidence>
<comment type="subcellular location">
    <subcellularLocation>
        <location evidence="1">Nucleus</location>
    </subcellularLocation>
</comment>
<dbReference type="GO" id="GO:2000032">
    <property type="term" value="P:regulation of secondary shoot formation"/>
    <property type="evidence" value="ECO:0007669"/>
    <property type="project" value="TreeGrafter"/>
</dbReference>
<name>A0A5N6Q2F8_9ASTR</name>
<gene>
    <name evidence="8" type="ORF">E3N88_01749</name>
</gene>
<feature type="region of interest" description="Disordered" evidence="6">
    <location>
        <begin position="1"/>
        <end position="20"/>
    </location>
</feature>
<feature type="compositionally biased region" description="Polar residues" evidence="6">
    <location>
        <begin position="1"/>
        <end position="12"/>
    </location>
</feature>
<dbReference type="GO" id="GO:0043565">
    <property type="term" value="F:sequence-specific DNA binding"/>
    <property type="evidence" value="ECO:0007669"/>
    <property type="project" value="TreeGrafter"/>
</dbReference>
<accession>A0A5N6Q2F8</accession>
<dbReference type="InterPro" id="IPR017887">
    <property type="entry name" value="TF_TCP_subgr"/>
</dbReference>
<dbReference type="GO" id="GO:0003700">
    <property type="term" value="F:DNA-binding transcription factor activity"/>
    <property type="evidence" value="ECO:0007669"/>
    <property type="project" value="InterPro"/>
</dbReference>
<keyword evidence="2" id="KW-0805">Transcription regulation</keyword>
<protein>
    <recommendedName>
        <fullName evidence="7">TCP domain-containing protein</fullName>
    </recommendedName>
</protein>
<dbReference type="EMBL" id="SZYD01000001">
    <property type="protein sequence ID" value="KAD7478613.1"/>
    <property type="molecule type" value="Genomic_DNA"/>
</dbReference>
<evidence type="ECO:0000259" key="7">
    <source>
        <dbReference type="PROSITE" id="PS51369"/>
    </source>
</evidence>
<dbReference type="Pfam" id="PF03634">
    <property type="entry name" value="TCP"/>
    <property type="match status" value="1"/>
</dbReference>
<evidence type="ECO:0000256" key="1">
    <source>
        <dbReference type="ARBA" id="ARBA00004123"/>
    </source>
</evidence>
<feature type="domain" description="TCP" evidence="7">
    <location>
        <begin position="88"/>
        <end position="146"/>
    </location>
</feature>
<dbReference type="Proteomes" id="UP000326396">
    <property type="component" value="Linkage Group LG1"/>
</dbReference>
<sequence length="257" mass="29151">MFTTSNPFSSSIHGLPPPSSGTIFGQEKHDVYFNHHQLISKEYSSFDDHASNPPPVKDSGLQNCDNLYHQNLSSAQFAPSKKRVAASKKDRHSKIFTAQGPRNRRVRLSIAISKKFFGLQDLLGFDKASKTLDWLFTKSKTVIHDLIKEMKHTSSSTLSDRCEEMFMEKVDFHDQKGKKKRPSVAKCVNGDKKQKTTQKLKSGFHVNLADRNQLRAEARSKLEKEQSKNCGLKTSIRVFLVITITAILNQEAMKFNH</sequence>
<dbReference type="OrthoDB" id="1896834at2759"/>